<sequence>MRYDSTKPKLVTADEIENGIRKLMENGGKSHTEGIKQNVKEMSKKSKIAIKNGASRIILLHTLSRMSVLTRHGNPWLCPVAVPHLVCEVGASVHRRFSGLVAAVGDGCGWFGDVGRRLGVGRGVLLLVVLGLRQWYWGLDIRVSF</sequence>
<evidence type="ECO:0000313" key="2">
    <source>
        <dbReference type="Proteomes" id="UP001062846"/>
    </source>
</evidence>
<keyword evidence="2" id="KW-1185">Reference proteome</keyword>
<accession>A0ACC0P0L2</accession>
<evidence type="ECO:0000313" key="1">
    <source>
        <dbReference type="EMBL" id="KAI8558696.1"/>
    </source>
</evidence>
<reference evidence="1" key="1">
    <citation type="submission" date="2022-02" db="EMBL/GenBank/DDBJ databases">
        <title>Plant Genome Project.</title>
        <authorList>
            <person name="Zhang R.-G."/>
        </authorList>
    </citation>
    <scope>NUCLEOTIDE SEQUENCE</scope>
    <source>
        <strain evidence="1">AT1</strain>
    </source>
</reference>
<name>A0ACC0P0L2_RHOML</name>
<organism evidence="1 2">
    <name type="scientific">Rhododendron molle</name>
    <name type="common">Chinese azalea</name>
    <name type="synonym">Azalea mollis</name>
    <dbReference type="NCBI Taxonomy" id="49168"/>
    <lineage>
        <taxon>Eukaryota</taxon>
        <taxon>Viridiplantae</taxon>
        <taxon>Streptophyta</taxon>
        <taxon>Embryophyta</taxon>
        <taxon>Tracheophyta</taxon>
        <taxon>Spermatophyta</taxon>
        <taxon>Magnoliopsida</taxon>
        <taxon>eudicotyledons</taxon>
        <taxon>Gunneridae</taxon>
        <taxon>Pentapetalae</taxon>
        <taxon>asterids</taxon>
        <taxon>Ericales</taxon>
        <taxon>Ericaceae</taxon>
        <taxon>Ericoideae</taxon>
        <taxon>Rhodoreae</taxon>
        <taxon>Rhododendron</taxon>
    </lineage>
</organism>
<dbReference type="EMBL" id="CM046391">
    <property type="protein sequence ID" value="KAI8558696.1"/>
    <property type="molecule type" value="Genomic_DNA"/>
</dbReference>
<proteinExistence type="predicted"/>
<comment type="caution">
    <text evidence="1">The sequence shown here is derived from an EMBL/GenBank/DDBJ whole genome shotgun (WGS) entry which is preliminary data.</text>
</comment>
<gene>
    <name evidence="1" type="ORF">RHMOL_Rhmol04G0116800</name>
</gene>
<protein>
    <submittedName>
        <fullName evidence="1">Uncharacterized protein</fullName>
    </submittedName>
</protein>
<dbReference type="Proteomes" id="UP001062846">
    <property type="component" value="Chromosome 4"/>
</dbReference>